<evidence type="ECO:0000256" key="2">
    <source>
        <dbReference type="ARBA" id="ARBA00006510"/>
    </source>
</evidence>
<dbReference type="InterPro" id="IPR038900">
    <property type="entry name" value="TMC"/>
</dbReference>
<evidence type="ECO:0000256" key="3">
    <source>
        <dbReference type="ARBA" id="ARBA00022692"/>
    </source>
</evidence>
<dbReference type="PANTHER" id="PTHR23302">
    <property type="entry name" value="TRANSMEMBRANE CHANNEL-RELATED"/>
    <property type="match status" value="1"/>
</dbReference>
<comment type="similarity">
    <text evidence="2 6">Belongs to the TMC family.</text>
</comment>
<comment type="subcellular location">
    <subcellularLocation>
        <location evidence="1 6">Membrane</location>
        <topology evidence="1 6">Multi-pass membrane protein</topology>
    </subcellularLocation>
</comment>
<dbReference type="KEGG" id="dord:106002207"/>
<accession>A0A1S3GV70</accession>
<dbReference type="InParanoid" id="A0A1S3GV70"/>
<organism evidence="8 9">
    <name type="scientific">Dipodomys ordii</name>
    <name type="common">Ord's kangaroo rat</name>
    <dbReference type="NCBI Taxonomy" id="10020"/>
    <lineage>
        <taxon>Eukaryota</taxon>
        <taxon>Metazoa</taxon>
        <taxon>Chordata</taxon>
        <taxon>Craniata</taxon>
        <taxon>Vertebrata</taxon>
        <taxon>Euteleostomi</taxon>
        <taxon>Mammalia</taxon>
        <taxon>Eutheria</taxon>
        <taxon>Euarchontoglires</taxon>
        <taxon>Glires</taxon>
        <taxon>Rodentia</taxon>
        <taxon>Castorimorpha</taxon>
        <taxon>Heteromyidae</taxon>
        <taxon>Dipodomyinae</taxon>
        <taxon>Dipodomys</taxon>
    </lineage>
</organism>
<proteinExistence type="inferred from homology"/>
<dbReference type="GO" id="GO:0008381">
    <property type="term" value="F:mechanosensitive monoatomic ion channel activity"/>
    <property type="evidence" value="ECO:0007669"/>
    <property type="project" value="TreeGrafter"/>
</dbReference>
<gene>
    <name evidence="9" type="primary">LOC106002207</name>
</gene>
<name>A0A1S3GV70_DIPOR</name>
<dbReference type="OrthoDB" id="1936208at2759"/>
<dbReference type="GeneID" id="106002207"/>
<dbReference type="PANTHER" id="PTHR23302:SF4">
    <property type="entry name" value="TRANSMEMBRANE CHANNEL-LIKE PROTEIN 6"/>
    <property type="match status" value="1"/>
</dbReference>
<protein>
    <recommendedName>
        <fullName evidence="6">Transmembrane channel-like protein</fullName>
    </recommendedName>
</protein>
<evidence type="ECO:0000256" key="4">
    <source>
        <dbReference type="ARBA" id="ARBA00022989"/>
    </source>
</evidence>
<evidence type="ECO:0000313" key="8">
    <source>
        <dbReference type="Proteomes" id="UP000081671"/>
    </source>
</evidence>
<evidence type="ECO:0000256" key="6">
    <source>
        <dbReference type="RuleBase" id="RU310713"/>
    </source>
</evidence>
<sequence>MEQAEAGRVLWSLGRPRRRPEGAPHVLLSSWGPRLAQCMSRSFGESYRVGSTKGIHALTVFCSWDYKVTQKWASRVQQDGIRTQLKELLAEWQLRSSPRSACGSVQRGLARGLVWLLCLGTSLGCAVAVLTFSEVTIQNPGTGSQEARSLALPLVVSLLNLGAPYLFRGLASLEQHESPILEVYVAICRNLILKLAVLAVLCYHWLGRRVAALQGRCWEDFVGQELYRFTVMDFFFTLLDTLFGELVWR</sequence>
<dbReference type="GO" id="GO:0005886">
    <property type="term" value="C:plasma membrane"/>
    <property type="evidence" value="ECO:0007669"/>
    <property type="project" value="InterPro"/>
</dbReference>
<keyword evidence="4 6" id="KW-1133">Transmembrane helix</keyword>
<keyword evidence="5 6" id="KW-0472">Membrane</keyword>
<dbReference type="Proteomes" id="UP000081671">
    <property type="component" value="Unplaced"/>
</dbReference>
<dbReference type="InterPro" id="IPR012496">
    <property type="entry name" value="TMC_dom"/>
</dbReference>
<evidence type="ECO:0000256" key="5">
    <source>
        <dbReference type="ARBA" id="ARBA00023136"/>
    </source>
</evidence>
<evidence type="ECO:0000256" key="1">
    <source>
        <dbReference type="ARBA" id="ARBA00004141"/>
    </source>
</evidence>
<evidence type="ECO:0000259" key="7">
    <source>
        <dbReference type="Pfam" id="PF07810"/>
    </source>
</evidence>
<dbReference type="AlphaFoldDB" id="A0A1S3GV70"/>
<feature type="transmembrane region" description="Helical" evidence="6">
    <location>
        <begin position="152"/>
        <end position="171"/>
    </location>
</feature>
<keyword evidence="3 6" id="KW-0812">Transmembrane</keyword>
<dbReference type="RefSeq" id="XP_012892575.1">
    <property type="nucleotide sequence ID" value="XM_013037121.1"/>
</dbReference>
<dbReference type="Pfam" id="PF07810">
    <property type="entry name" value="TMC"/>
    <property type="match status" value="1"/>
</dbReference>
<comment type="caution">
    <text evidence="6">Lacks conserved residue(s) required for the propagation of feature annotation.</text>
</comment>
<feature type="transmembrane region" description="Helical" evidence="6">
    <location>
        <begin position="113"/>
        <end position="132"/>
    </location>
</feature>
<feature type="transmembrane region" description="Helical" evidence="6">
    <location>
        <begin position="183"/>
        <end position="206"/>
    </location>
</feature>
<feature type="domain" description="TMC" evidence="7">
    <location>
        <begin position="217"/>
        <end position="248"/>
    </location>
</feature>
<keyword evidence="8" id="KW-1185">Reference proteome</keyword>
<reference evidence="9" key="1">
    <citation type="submission" date="2025-08" db="UniProtKB">
        <authorList>
            <consortium name="RefSeq"/>
        </authorList>
    </citation>
    <scope>IDENTIFICATION</scope>
    <source>
        <tissue evidence="9">Kidney</tissue>
    </source>
</reference>
<evidence type="ECO:0000313" key="9">
    <source>
        <dbReference type="RefSeq" id="XP_012892575.1"/>
    </source>
</evidence>